<accession>A0A9D2NDU4</accession>
<organism evidence="1 2">
    <name type="scientific">Candidatus Eisenbergiella merdavium</name>
    <dbReference type="NCBI Taxonomy" id="2838551"/>
    <lineage>
        <taxon>Bacteria</taxon>
        <taxon>Bacillati</taxon>
        <taxon>Bacillota</taxon>
        <taxon>Clostridia</taxon>
        <taxon>Lachnospirales</taxon>
        <taxon>Lachnospiraceae</taxon>
        <taxon>Eisenbergiella</taxon>
    </lineage>
</organism>
<name>A0A9D2NDU4_9FIRM</name>
<reference evidence="1" key="2">
    <citation type="submission" date="2021-04" db="EMBL/GenBank/DDBJ databases">
        <authorList>
            <person name="Gilroy R."/>
        </authorList>
    </citation>
    <scope>NUCLEOTIDE SEQUENCE</scope>
    <source>
        <strain evidence="1">USAMLcec2-132</strain>
    </source>
</reference>
<gene>
    <name evidence="1" type="ORF">H9761_02850</name>
</gene>
<comment type="caution">
    <text evidence="1">The sequence shown here is derived from an EMBL/GenBank/DDBJ whole genome shotgun (WGS) entry which is preliminary data.</text>
</comment>
<evidence type="ECO:0000313" key="1">
    <source>
        <dbReference type="EMBL" id="HJC22629.1"/>
    </source>
</evidence>
<protein>
    <submittedName>
        <fullName evidence="1">Uncharacterized protein</fullName>
    </submittedName>
</protein>
<proteinExistence type="predicted"/>
<reference evidence="1" key="1">
    <citation type="journal article" date="2021" name="PeerJ">
        <title>Extensive microbial diversity within the chicken gut microbiome revealed by metagenomics and culture.</title>
        <authorList>
            <person name="Gilroy R."/>
            <person name="Ravi A."/>
            <person name="Getino M."/>
            <person name="Pursley I."/>
            <person name="Horton D.L."/>
            <person name="Alikhan N.F."/>
            <person name="Baker D."/>
            <person name="Gharbi K."/>
            <person name="Hall N."/>
            <person name="Watson M."/>
            <person name="Adriaenssens E.M."/>
            <person name="Foster-Nyarko E."/>
            <person name="Jarju S."/>
            <person name="Secka A."/>
            <person name="Antonio M."/>
            <person name="Oren A."/>
            <person name="Chaudhuri R.R."/>
            <person name="La Ragione R."/>
            <person name="Hildebrand F."/>
            <person name="Pallen M.J."/>
        </authorList>
    </citation>
    <scope>NUCLEOTIDE SEQUENCE</scope>
    <source>
        <strain evidence="1">USAMLcec2-132</strain>
    </source>
</reference>
<dbReference type="AlphaFoldDB" id="A0A9D2NDU4"/>
<dbReference type="EMBL" id="DWWS01000013">
    <property type="protein sequence ID" value="HJC22629.1"/>
    <property type="molecule type" value="Genomic_DNA"/>
</dbReference>
<evidence type="ECO:0000313" key="2">
    <source>
        <dbReference type="Proteomes" id="UP000823891"/>
    </source>
</evidence>
<sequence>MDTQRALAERYLPIFMLDEKEPFAMKAIGYTVFTCDLRSDSFPKRVISADWERTACVIEYELWFDYDIQHLYELEHVWVYVAKDGSVEKVEGSFHGKYLNQVDLDTGIVPLDESGRICLYLQPGKHAILPDPRLVRLVPQWRASCAQLAGADGVPLPEMFQDRMAVPDERTQELVHRYIRKRFSFEPSLRFRPFFPERSLPEKELLLPWEKLKESVPGRLEAELARIREEEEDAEGVSS</sequence>
<dbReference type="Proteomes" id="UP000823891">
    <property type="component" value="Unassembled WGS sequence"/>
</dbReference>